<proteinExistence type="predicted"/>
<dbReference type="Proteomes" id="UP000292052">
    <property type="component" value="Unassembled WGS sequence"/>
</dbReference>
<evidence type="ECO:0000313" key="3">
    <source>
        <dbReference type="Proteomes" id="UP000292052"/>
    </source>
</evidence>
<organism evidence="2 3">
    <name type="scientific">Asbolus verrucosus</name>
    <name type="common">Desert ironclad beetle</name>
    <dbReference type="NCBI Taxonomy" id="1661398"/>
    <lineage>
        <taxon>Eukaryota</taxon>
        <taxon>Metazoa</taxon>
        <taxon>Ecdysozoa</taxon>
        <taxon>Arthropoda</taxon>
        <taxon>Hexapoda</taxon>
        <taxon>Insecta</taxon>
        <taxon>Pterygota</taxon>
        <taxon>Neoptera</taxon>
        <taxon>Endopterygota</taxon>
        <taxon>Coleoptera</taxon>
        <taxon>Polyphaga</taxon>
        <taxon>Cucujiformia</taxon>
        <taxon>Tenebrionidae</taxon>
        <taxon>Pimeliinae</taxon>
        <taxon>Asbolus</taxon>
    </lineage>
</organism>
<sequence length="301" mass="34940">MAEKSKRYAYQLEIKGQEISELSRAVEELKNQTCSCDAQSEDSISLANKYDELMAKYQEAANKLKMYEETNSQRFREIQLLKKKEKDLVAQMAKLQKNLTTTSNNNNLTIAELNSSKQEKCSIIQCQKNELACKVCLFDYSFEINVEFLKQNKQIEILLKNEEKLKKRIVQLQEELVSIKITDTNRNDQAVVLTAQDCSIHLTDELQDLITALYEEIDKALAKDEHIQQQNRNICCLQCALSSKEKELTCVRNELKILKEQFTSTLKEKQTLTDQLQASNVEVQNATYEEERFSRKCYCEI</sequence>
<dbReference type="EMBL" id="QDEB01108562">
    <property type="protein sequence ID" value="RZB77455.1"/>
    <property type="molecule type" value="Genomic_DNA"/>
</dbReference>
<dbReference type="AlphaFoldDB" id="A0A482VEA9"/>
<feature type="coiled-coil region" evidence="1">
    <location>
        <begin position="155"/>
        <end position="261"/>
    </location>
</feature>
<evidence type="ECO:0000256" key="1">
    <source>
        <dbReference type="SAM" id="Coils"/>
    </source>
</evidence>
<evidence type="ECO:0000313" key="2">
    <source>
        <dbReference type="EMBL" id="RZB77455.1"/>
    </source>
</evidence>
<name>A0A482VEA9_ASBVE</name>
<protein>
    <submittedName>
        <fullName evidence="2">Leucine-rich repeat-containing protein</fullName>
    </submittedName>
</protein>
<keyword evidence="1" id="KW-0175">Coiled coil</keyword>
<gene>
    <name evidence="2" type="ORF">BDFB_008547</name>
</gene>
<feature type="coiled-coil region" evidence="1">
    <location>
        <begin position="12"/>
        <end position="98"/>
    </location>
</feature>
<accession>A0A482VEA9</accession>
<comment type="caution">
    <text evidence="2">The sequence shown here is derived from an EMBL/GenBank/DDBJ whole genome shotgun (WGS) entry which is preliminary data.</text>
</comment>
<reference evidence="2 3" key="1">
    <citation type="submission" date="2017-03" db="EMBL/GenBank/DDBJ databases">
        <title>Genome of the blue death feigning beetle - Asbolus verrucosus.</title>
        <authorList>
            <person name="Rider S.D."/>
        </authorList>
    </citation>
    <scope>NUCLEOTIDE SEQUENCE [LARGE SCALE GENOMIC DNA]</scope>
    <source>
        <strain evidence="2">Butters</strain>
        <tissue evidence="2">Head and leg muscle</tissue>
    </source>
</reference>
<keyword evidence="3" id="KW-1185">Reference proteome</keyword>
<dbReference type="OrthoDB" id="7451790at2759"/>